<reference evidence="2 4" key="2">
    <citation type="journal article" date="2013" name="Nature">
        <title>Insights into bilaterian evolution from three spiralian genomes.</title>
        <authorList>
            <person name="Simakov O."/>
            <person name="Marletaz F."/>
            <person name="Cho S.J."/>
            <person name="Edsinger-Gonzales E."/>
            <person name="Havlak P."/>
            <person name="Hellsten U."/>
            <person name="Kuo D.H."/>
            <person name="Larsson T."/>
            <person name="Lv J."/>
            <person name="Arendt D."/>
            <person name="Savage R."/>
            <person name="Osoegawa K."/>
            <person name="de Jong P."/>
            <person name="Grimwood J."/>
            <person name="Chapman J.A."/>
            <person name="Shapiro H."/>
            <person name="Aerts A."/>
            <person name="Otillar R.P."/>
            <person name="Terry A.Y."/>
            <person name="Boore J.L."/>
            <person name="Grigoriev I.V."/>
            <person name="Lindberg D.R."/>
            <person name="Seaver E.C."/>
            <person name="Weisblat D.A."/>
            <person name="Putnam N.H."/>
            <person name="Rokhsar D.S."/>
        </authorList>
    </citation>
    <scope>NUCLEOTIDE SEQUENCE</scope>
    <source>
        <strain evidence="2 4">I ESC-2004</strain>
    </source>
</reference>
<name>R7T628_CAPTE</name>
<feature type="compositionally biased region" description="Basic and acidic residues" evidence="1">
    <location>
        <begin position="349"/>
        <end position="358"/>
    </location>
</feature>
<reference evidence="4" key="1">
    <citation type="submission" date="2012-12" db="EMBL/GenBank/DDBJ databases">
        <authorList>
            <person name="Hellsten U."/>
            <person name="Grimwood J."/>
            <person name="Chapman J.A."/>
            <person name="Shapiro H."/>
            <person name="Aerts A."/>
            <person name="Otillar R.P."/>
            <person name="Terry A.Y."/>
            <person name="Boore J.L."/>
            <person name="Simakov O."/>
            <person name="Marletaz F."/>
            <person name="Cho S.-J."/>
            <person name="Edsinger-Gonzales E."/>
            <person name="Havlak P."/>
            <person name="Kuo D.-H."/>
            <person name="Larsson T."/>
            <person name="Lv J."/>
            <person name="Arendt D."/>
            <person name="Savage R."/>
            <person name="Osoegawa K."/>
            <person name="de Jong P."/>
            <person name="Lindberg D.R."/>
            <person name="Seaver E.C."/>
            <person name="Weisblat D.A."/>
            <person name="Putnam N.H."/>
            <person name="Grigoriev I.V."/>
            <person name="Rokhsar D.S."/>
        </authorList>
    </citation>
    <scope>NUCLEOTIDE SEQUENCE</scope>
    <source>
        <strain evidence="4">I ESC-2004</strain>
    </source>
</reference>
<dbReference type="EMBL" id="AMQN01033187">
    <property type="status" value="NOT_ANNOTATED_CDS"/>
    <property type="molecule type" value="Genomic_DNA"/>
</dbReference>
<feature type="compositionally biased region" description="Acidic residues" evidence="1">
    <location>
        <begin position="495"/>
        <end position="505"/>
    </location>
</feature>
<feature type="region of interest" description="Disordered" evidence="1">
    <location>
        <begin position="344"/>
        <end position="379"/>
    </location>
</feature>
<dbReference type="HOGENOM" id="CLU_041718_0_0_1"/>
<evidence type="ECO:0000313" key="2">
    <source>
        <dbReference type="EMBL" id="ELT88810.1"/>
    </source>
</evidence>
<dbReference type="EMBL" id="KB311672">
    <property type="protein sequence ID" value="ELT88810.1"/>
    <property type="molecule type" value="Genomic_DNA"/>
</dbReference>
<dbReference type="EnsemblMetazoa" id="CapteT215627">
    <property type="protein sequence ID" value="CapteP215627"/>
    <property type="gene ID" value="CapteG215627"/>
</dbReference>
<protein>
    <submittedName>
        <fullName evidence="2 3">Uncharacterized protein</fullName>
    </submittedName>
</protein>
<evidence type="ECO:0000313" key="4">
    <source>
        <dbReference type="Proteomes" id="UP000014760"/>
    </source>
</evidence>
<dbReference type="Proteomes" id="UP000014760">
    <property type="component" value="Unassembled WGS sequence"/>
</dbReference>
<feature type="compositionally biased region" description="Acidic residues" evidence="1">
    <location>
        <begin position="370"/>
        <end position="379"/>
    </location>
</feature>
<proteinExistence type="predicted"/>
<sequence length="505" mass="57016">MSSLIDQDIDKLLNGATEKDVRVIRGLLADKTLVRFGKYIGQDVLWNCDEFVDEIGFNTRGNAFKSAFSRGLIEDNHNIDFAAAVGLTELDGMPIVNPLPADTPLVGHRQKKVKRMKTWNILHWISGARTDRAEEVRTALWWMFFATDRRMWEMKLDSAEEKARQRDAQLETTIANKDAALSDKDAVIKEEKASKKAVIRSIHMPRPGKGREVFFAVVFNPSIGHITSIRRTERGFPPRVRELQKSGFTIIGTPARDVPNARYNWKAALTEMVKQSSVRRDRVRNEAKPKSDLNTYRILNGGDIDAVIAAADCDEKEAKWLRGVLADIGITSSNQMRMDKYLMSKGKRKGSDDEGDAHHPRRQKKRQRVDEEDDEDAAEDAVSHMIQMTLYMASKNVEPPAKGKNKRIPPSNSKAPRAEVFSVMREEDESAHSLSGFVVTYGREMFVLPVDWLKSMNAYKDFAYGTKDVYSAFPLGKIAVMMSDDHDRDLNESPDGSDEDAEFGA</sequence>
<keyword evidence="4" id="KW-1185">Reference proteome</keyword>
<evidence type="ECO:0000313" key="3">
    <source>
        <dbReference type="EnsemblMetazoa" id="CapteP215627"/>
    </source>
</evidence>
<gene>
    <name evidence="2" type="ORF">CAPTEDRAFT_215627</name>
</gene>
<feature type="region of interest" description="Disordered" evidence="1">
    <location>
        <begin position="486"/>
        <end position="505"/>
    </location>
</feature>
<accession>R7T628</accession>
<evidence type="ECO:0000256" key="1">
    <source>
        <dbReference type="SAM" id="MobiDB-lite"/>
    </source>
</evidence>
<reference evidence="3" key="3">
    <citation type="submission" date="2015-06" db="UniProtKB">
        <authorList>
            <consortium name="EnsemblMetazoa"/>
        </authorList>
    </citation>
    <scope>IDENTIFICATION</scope>
</reference>
<dbReference type="AlphaFoldDB" id="R7T628"/>
<feature type="region of interest" description="Disordered" evidence="1">
    <location>
        <begin position="396"/>
        <end position="416"/>
    </location>
</feature>
<organism evidence="2">
    <name type="scientific">Capitella teleta</name>
    <name type="common">Polychaete worm</name>
    <dbReference type="NCBI Taxonomy" id="283909"/>
    <lineage>
        <taxon>Eukaryota</taxon>
        <taxon>Metazoa</taxon>
        <taxon>Spiralia</taxon>
        <taxon>Lophotrochozoa</taxon>
        <taxon>Annelida</taxon>
        <taxon>Polychaeta</taxon>
        <taxon>Sedentaria</taxon>
        <taxon>Scolecida</taxon>
        <taxon>Capitellidae</taxon>
        <taxon>Capitella</taxon>
    </lineage>
</organism>